<dbReference type="SUPFAM" id="SSF52096">
    <property type="entry name" value="ClpP/crotonase"/>
    <property type="match status" value="1"/>
</dbReference>
<proteinExistence type="inferred from homology"/>
<dbReference type="PANTHER" id="PTHR43612">
    <property type="entry name" value="TRIFUNCTIONAL ENZYME SUBUNIT ALPHA"/>
    <property type="match status" value="1"/>
</dbReference>
<feature type="domain" description="3-hydroxyacyl-CoA dehydrogenase NAD binding" evidence="12">
    <location>
        <begin position="316"/>
        <end position="494"/>
    </location>
</feature>
<dbReference type="SUPFAM" id="SSF51735">
    <property type="entry name" value="NAD(P)-binding Rossmann-fold domains"/>
    <property type="match status" value="1"/>
</dbReference>
<dbReference type="InterPro" id="IPR006176">
    <property type="entry name" value="3-OHacyl-CoA_DH_NAD-bd"/>
</dbReference>
<keyword evidence="5" id="KW-0560">Oxidoreductase</keyword>
<protein>
    <submittedName>
        <fullName evidence="13">3-hydroxyacyl-CoA dehydrogenase NAD-binding domain-containing protein</fullName>
    </submittedName>
</protein>
<evidence type="ECO:0000256" key="5">
    <source>
        <dbReference type="ARBA" id="ARBA00023002"/>
    </source>
</evidence>
<evidence type="ECO:0000256" key="6">
    <source>
        <dbReference type="ARBA" id="ARBA00023027"/>
    </source>
</evidence>
<dbReference type="Gene3D" id="1.10.1040.50">
    <property type="match status" value="1"/>
</dbReference>
<dbReference type="SUPFAM" id="SSF48179">
    <property type="entry name" value="6-phosphogluconate dehydrogenase C-terminal domain-like"/>
    <property type="match status" value="2"/>
</dbReference>
<evidence type="ECO:0000256" key="1">
    <source>
        <dbReference type="ARBA" id="ARBA00005005"/>
    </source>
</evidence>
<keyword evidence="4" id="KW-0442">Lipid degradation</keyword>
<dbReference type="CDD" id="cd06558">
    <property type="entry name" value="crotonase-like"/>
    <property type="match status" value="1"/>
</dbReference>
<dbReference type="InterPro" id="IPR008927">
    <property type="entry name" value="6-PGluconate_DH-like_C_sf"/>
</dbReference>
<evidence type="ECO:0000256" key="3">
    <source>
        <dbReference type="ARBA" id="ARBA00022832"/>
    </source>
</evidence>
<comment type="pathway">
    <text evidence="1">Lipid metabolism; fatty acid beta-oxidation.</text>
</comment>
<evidence type="ECO:0000313" key="14">
    <source>
        <dbReference type="Proteomes" id="UP001528672"/>
    </source>
</evidence>
<evidence type="ECO:0000256" key="10">
    <source>
        <dbReference type="ARBA" id="ARBA00049556"/>
    </source>
</evidence>
<dbReference type="Gene3D" id="3.40.50.720">
    <property type="entry name" value="NAD(P)-binding Rossmann-like Domain"/>
    <property type="match status" value="1"/>
</dbReference>
<evidence type="ECO:0000256" key="4">
    <source>
        <dbReference type="ARBA" id="ARBA00022963"/>
    </source>
</evidence>
<evidence type="ECO:0000313" key="13">
    <source>
        <dbReference type="EMBL" id="MDD0814938.1"/>
    </source>
</evidence>
<dbReference type="InterPro" id="IPR006108">
    <property type="entry name" value="3HC_DH_C"/>
</dbReference>
<comment type="catalytic activity">
    <reaction evidence="10">
        <text>a (3S)-3-hydroxyacyl-CoA + NAD(+) = a 3-oxoacyl-CoA + NADH + H(+)</text>
        <dbReference type="Rhea" id="RHEA:22432"/>
        <dbReference type="ChEBI" id="CHEBI:15378"/>
        <dbReference type="ChEBI" id="CHEBI:57318"/>
        <dbReference type="ChEBI" id="CHEBI:57540"/>
        <dbReference type="ChEBI" id="CHEBI:57945"/>
        <dbReference type="ChEBI" id="CHEBI:90726"/>
        <dbReference type="EC" id="1.1.1.35"/>
    </reaction>
</comment>
<dbReference type="Gene3D" id="3.90.226.10">
    <property type="entry name" value="2-enoyl-CoA Hydratase, Chain A, domain 1"/>
    <property type="match status" value="1"/>
</dbReference>
<reference evidence="13 14" key="1">
    <citation type="submission" date="2023-02" db="EMBL/GenBank/DDBJ databases">
        <title>Bacterial whole genome sequence for Curvibacter sp. HBC28.</title>
        <authorList>
            <person name="Le V."/>
            <person name="Ko S.-R."/>
            <person name="Ahn C.-Y."/>
            <person name="Oh H.-M."/>
        </authorList>
    </citation>
    <scope>NUCLEOTIDE SEQUENCE [LARGE SCALE GENOMIC DNA]</scope>
    <source>
        <strain evidence="13 14">HBC28</strain>
    </source>
</reference>
<keyword evidence="9" id="KW-0511">Multifunctional enzyme</keyword>
<evidence type="ECO:0000259" key="11">
    <source>
        <dbReference type="Pfam" id="PF00725"/>
    </source>
</evidence>
<keyword evidence="14" id="KW-1185">Reference proteome</keyword>
<dbReference type="InterPro" id="IPR001753">
    <property type="entry name" value="Enoyl-CoA_hydra/iso"/>
</dbReference>
<gene>
    <name evidence="13" type="ORF">PSQ39_09885</name>
</gene>
<sequence length="713" mass="76904">MNTIRYELADGIATLTFDEPGSAVNTMCQAWQQDLTEVTARVLADRAQLKGLILASAKTTFFAGADLKATMRLQAEDAPRVFAEIEQTKKNFRTLETLGIPVVSCLNGTALGGGWEVALIGHHRIAVDNPKIQFGLPEVTLGLIPGASGITKMTRLLGLMGAQPYVLEARLFTPREALDLQLVHALVNSPEQLRAAALDWIAGHPESRQPWDDKNYKIPGGTPSNPKIASALTVAPAMLKKSTRGLYPAPEAALAAMVEGAQVDFDTALRIESRYLAQLIVSPVAKNMINTFFHNMNAIKSGQSRPGTSPRYQPQKVGILGAGMMGAGIAYAQASRGIQTVLKDVSLERAQAGKAYSQALTQARVDKAKLSLAAQQALLDRIEATDQSADLQGCDLIIEAVFENRELKAQVTREAEPHLASGGFFASNTSTLPISGLAQASMRPEHFVGIHFFSPVDKMKLVEIIRGQQTDDATVARAFDYVQALGKVPIVVNDARGFYTSRTFGTFVMEGAAMLSEGIPAPVIENAAMQAGMPVGPLAVLDETALSLSVHVLDQTRADLAALGQTYTASPGELLVERMVKTLQRPGRAGGGGFYDYPTGQKKRLWPELRPLFEKPDQPWDLQEVKDRLLYRQAIETARCLAEGVLGSVHDANIGSIFGIGFPGWTGGTMQFIYGTGIPVFLARAEQLAQRFGPGFAIDAATRQAIESHRPVY</sequence>
<keyword evidence="6" id="KW-0520">NAD</keyword>
<evidence type="ECO:0000256" key="2">
    <source>
        <dbReference type="ARBA" id="ARBA00007005"/>
    </source>
</evidence>
<dbReference type="EMBL" id="JAQSIO010000003">
    <property type="protein sequence ID" value="MDD0814938.1"/>
    <property type="molecule type" value="Genomic_DNA"/>
</dbReference>
<comment type="caution">
    <text evidence="13">The sequence shown here is derived from an EMBL/GenBank/DDBJ whole genome shotgun (WGS) entry which is preliminary data.</text>
</comment>
<accession>A0ABT5MEE1</accession>
<dbReference type="Pfam" id="PF00725">
    <property type="entry name" value="3HCDH"/>
    <property type="match status" value="1"/>
</dbReference>
<dbReference type="InterPro" id="IPR050136">
    <property type="entry name" value="FA_oxidation_alpha_subunit"/>
</dbReference>
<evidence type="ECO:0000259" key="12">
    <source>
        <dbReference type="Pfam" id="PF02737"/>
    </source>
</evidence>
<dbReference type="Pfam" id="PF00378">
    <property type="entry name" value="ECH_1"/>
    <property type="match status" value="1"/>
</dbReference>
<evidence type="ECO:0000256" key="7">
    <source>
        <dbReference type="ARBA" id="ARBA00023098"/>
    </source>
</evidence>
<keyword evidence="3" id="KW-0276">Fatty acid metabolism</keyword>
<comment type="similarity">
    <text evidence="2">In the central section; belongs to the 3-hydroxyacyl-CoA dehydrogenase family.</text>
</comment>
<dbReference type="Proteomes" id="UP001528672">
    <property type="component" value="Unassembled WGS sequence"/>
</dbReference>
<dbReference type="RefSeq" id="WP_273926603.1">
    <property type="nucleotide sequence ID" value="NZ_JAQSIO010000003.1"/>
</dbReference>
<keyword evidence="8" id="KW-0456">Lyase</keyword>
<dbReference type="PANTHER" id="PTHR43612:SF3">
    <property type="entry name" value="TRIFUNCTIONAL ENZYME SUBUNIT ALPHA, MITOCHONDRIAL"/>
    <property type="match status" value="1"/>
</dbReference>
<dbReference type="Pfam" id="PF02737">
    <property type="entry name" value="3HCDH_N"/>
    <property type="match status" value="1"/>
</dbReference>
<keyword evidence="7" id="KW-0443">Lipid metabolism</keyword>
<feature type="domain" description="3-hydroxyacyl-CoA dehydrogenase C-terminal" evidence="11">
    <location>
        <begin position="497"/>
        <end position="597"/>
    </location>
</feature>
<organism evidence="13 14">
    <name type="scientific">Curvibacter microcysteis</name>
    <dbReference type="NCBI Taxonomy" id="3026419"/>
    <lineage>
        <taxon>Bacteria</taxon>
        <taxon>Pseudomonadati</taxon>
        <taxon>Pseudomonadota</taxon>
        <taxon>Betaproteobacteria</taxon>
        <taxon>Burkholderiales</taxon>
        <taxon>Comamonadaceae</taxon>
        <taxon>Curvibacter</taxon>
    </lineage>
</organism>
<evidence type="ECO:0000256" key="8">
    <source>
        <dbReference type="ARBA" id="ARBA00023239"/>
    </source>
</evidence>
<name>A0ABT5MEE1_9BURK</name>
<evidence type="ECO:0000256" key="9">
    <source>
        <dbReference type="ARBA" id="ARBA00023268"/>
    </source>
</evidence>
<dbReference type="InterPro" id="IPR029045">
    <property type="entry name" value="ClpP/crotonase-like_dom_sf"/>
</dbReference>
<dbReference type="InterPro" id="IPR036291">
    <property type="entry name" value="NAD(P)-bd_dom_sf"/>
</dbReference>